<dbReference type="InterPro" id="IPR027405">
    <property type="entry name" value="YidB-like"/>
</dbReference>
<reference evidence="2" key="1">
    <citation type="journal article" date="2019" name="Int. J. Syst. Evol. Microbiol.">
        <title>The Global Catalogue of Microorganisms (GCM) 10K type strain sequencing project: providing services to taxonomists for standard genome sequencing and annotation.</title>
        <authorList>
            <consortium name="The Broad Institute Genomics Platform"/>
            <consortium name="The Broad Institute Genome Sequencing Center for Infectious Disease"/>
            <person name="Wu L."/>
            <person name="Ma J."/>
        </authorList>
    </citation>
    <scope>NUCLEOTIDE SEQUENCE [LARGE SCALE GENOMIC DNA]</scope>
    <source>
        <strain evidence="2">KCTC 42986</strain>
    </source>
</reference>
<evidence type="ECO:0000313" key="1">
    <source>
        <dbReference type="EMBL" id="MFC3106834.1"/>
    </source>
</evidence>
<protein>
    <submittedName>
        <fullName evidence="1">YidB family protein</fullName>
    </submittedName>
</protein>
<dbReference type="SUPFAM" id="SSF140804">
    <property type="entry name" value="YidB-like"/>
    <property type="match status" value="1"/>
</dbReference>
<name>A0ABV7EVU0_9BURK</name>
<gene>
    <name evidence="1" type="ORF">ACFOFO_02475</name>
</gene>
<dbReference type="Gene3D" id="1.10.10.690">
    <property type="entry name" value="YidB-like"/>
    <property type="match status" value="1"/>
</dbReference>
<dbReference type="RefSeq" id="WP_390322871.1">
    <property type="nucleotide sequence ID" value="NZ_JBHRTP010000006.1"/>
</dbReference>
<sequence length="140" mass="13961">MGLLDMALGMLGGGQEGQQNDPKSMLLQAALAMLANSSQGGGLQGVLGAFRNAGLGNAVNSWVGTGENQPISADQVQQALGDGQLQQLADAAGLSHDSAAGHLADMLPNLINQLTPNGQLPEGGLGDISGMLGKLMGGKS</sequence>
<keyword evidence="2" id="KW-1185">Reference proteome</keyword>
<dbReference type="Proteomes" id="UP001595530">
    <property type="component" value="Unassembled WGS sequence"/>
</dbReference>
<organism evidence="1 2">
    <name type="scientific">Undibacterium arcticum</name>
    <dbReference type="NCBI Taxonomy" id="1762892"/>
    <lineage>
        <taxon>Bacteria</taxon>
        <taxon>Pseudomonadati</taxon>
        <taxon>Pseudomonadota</taxon>
        <taxon>Betaproteobacteria</taxon>
        <taxon>Burkholderiales</taxon>
        <taxon>Oxalobacteraceae</taxon>
        <taxon>Undibacterium</taxon>
    </lineage>
</organism>
<dbReference type="InterPro" id="IPR045372">
    <property type="entry name" value="YidB"/>
</dbReference>
<dbReference type="Pfam" id="PF20159">
    <property type="entry name" value="YidB"/>
    <property type="match status" value="1"/>
</dbReference>
<accession>A0ABV7EVU0</accession>
<comment type="caution">
    <text evidence="1">The sequence shown here is derived from an EMBL/GenBank/DDBJ whole genome shotgun (WGS) entry which is preliminary data.</text>
</comment>
<proteinExistence type="predicted"/>
<evidence type="ECO:0000313" key="2">
    <source>
        <dbReference type="Proteomes" id="UP001595530"/>
    </source>
</evidence>
<dbReference type="EMBL" id="JBHRTP010000006">
    <property type="protein sequence ID" value="MFC3106834.1"/>
    <property type="molecule type" value="Genomic_DNA"/>
</dbReference>